<keyword evidence="2" id="KW-1185">Reference proteome</keyword>
<accession>A0A5J5EYN7</accession>
<dbReference type="InParanoid" id="A0A5J5EYN7"/>
<dbReference type="EMBL" id="VXIS01000078">
    <property type="protein sequence ID" value="KAA8907573.1"/>
    <property type="molecule type" value="Genomic_DNA"/>
</dbReference>
<protein>
    <submittedName>
        <fullName evidence="1">Uncharacterized protein</fullName>
    </submittedName>
</protein>
<proteinExistence type="predicted"/>
<reference evidence="1 2" key="1">
    <citation type="submission" date="2019-09" db="EMBL/GenBank/DDBJ databases">
        <title>Draft genome of the ectomycorrhizal ascomycete Sphaerosporella brunnea.</title>
        <authorList>
            <consortium name="DOE Joint Genome Institute"/>
            <person name="Benucci G.M."/>
            <person name="Marozzi G."/>
            <person name="Antonielli L."/>
            <person name="Sanchez S."/>
            <person name="Marco P."/>
            <person name="Wang X."/>
            <person name="Falini L.B."/>
            <person name="Barry K."/>
            <person name="Haridas S."/>
            <person name="Lipzen A."/>
            <person name="Labutti K."/>
            <person name="Grigoriev I.V."/>
            <person name="Murat C."/>
            <person name="Martin F."/>
            <person name="Albertini E."/>
            <person name="Donnini D."/>
            <person name="Bonito G."/>
        </authorList>
    </citation>
    <scope>NUCLEOTIDE SEQUENCE [LARGE SCALE GENOMIC DNA]</scope>
    <source>
        <strain evidence="1 2">Sb_GMNB300</strain>
    </source>
</reference>
<sequence>MLQVLTYGFSQPQLQLGVLCCLLLLRHNALWFAVDIRSWRPASQPASQVHLTAGRAYVYRSQICSSAGPAGLGLRGTSIRFKKKKNLLGRYPLSGAAAVDGWMGGWVDSEFFQVYASMTG</sequence>
<name>A0A5J5EYN7_9PEZI</name>
<dbReference type="Proteomes" id="UP000326924">
    <property type="component" value="Unassembled WGS sequence"/>
</dbReference>
<evidence type="ECO:0000313" key="1">
    <source>
        <dbReference type="EMBL" id="KAA8907573.1"/>
    </source>
</evidence>
<dbReference type="AlphaFoldDB" id="A0A5J5EYN7"/>
<comment type="caution">
    <text evidence="1">The sequence shown here is derived from an EMBL/GenBank/DDBJ whole genome shotgun (WGS) entry which is preliminary data.</text>
</comment>
<organism evidence="1 2">
    <name type="scientific">Sphaerosporella brunnea</name>
    <dbReference type="NCBI Taxonomy" id="1250544"/>
    <lineage>
        <taxon>Eukaryota</taxon>
        <taxon>Fungi</taxon>
        <taxon>Dikarya</taxon>
        <taxon>Ascomycota</taxon>
        <taxon>Pezizomycotina</taxon>
        <taxon>Pezizomycetes</taxon>
        <taxon>Pezizales</taxon>
        <taxon>Pyronemataceae</taxon>
        <taxon>Sphaerosporella</taxon>
    </lineage>
</organism>
<evidence type="ECO:0000313" key="2">
    <source>
        <dbReference type="Proteomes" id="UP000326924"/>
    </source>
</evidence>
<gene>
    <name evidence="1" type="ORF">FN846DRAFT_946949</name>
</gene>